<gene>
    <name evidence="5" type="ORF">CCGE525_31235</name>
</gene>
<dbReference type="RefSeq" id="WP_120708074.1">
    <property type="nucleotide sequence ID" value="NZ_CP032695.1"/>
</dbReference>
<evidence type="ECO:0000256" key="4">
    <source>
        <dbReference type="ARBA" id="ARBA00023145"/>
    </source>
</evidence>
<accession>A0A387G6N2</accession>
<dbReference type="PANTHER" id="PTHR43199:SF1">
    <property type="entry name" value="GLUTATHIONE HYDROLASE PROENZYME"/>
    <property type="match status" value="1"/>
</dbReference>
<dbReference type="InterPro" id="IPR043137">
    <property type="entry name" value="GGT_ssub_C"/>
</dbReference>
<dbReference type="PANTHER" id="PTHR43199">
    <property type="entry name" value="GLUTATHIONE HYDROLASE"/>
    <property type="match status" value="1"/>
</dbReference>
<dbReference type="InterPro" id="IPR029055">
    <property type="entry name" value="Ntn_hydrolases_N"/>
</dbReference>
<proteinExistence type="inferred from homology"/>
<evidence type="ECO:0000256" key="1">
    <source>
        <dbReference type="ARBA" id="ARBA00009381"/>
    </source>
</evidence>
<dbReference type="OrthoDB" id="9781342at2"/>
<keyword evidence="5" id="KW-0614">Plasmid</keyword>
<dbReference type="Pfam" id="PF01019">
    <property type="entry name" value="G_glu_transpept"/>
    <property type="match status" value="2"/>
</dbReference>
<dbReference type="PRINTS" id="PR01210">
    <property type="entry name" value="GGTRANSPTASE"/>
</dbReference>
<evidence type="ECO:0000256" key="2">
    <source>
        <dbReference type="ARBA" id="ARBA00022679"/>
    </source>
</evidence>
<protein>
    <submittedName>
        <fullName evidence="5">Gamma-glutamyltransferase</fullName>
    </submittedName>
</protein>
<geneLocation type="plasmid" evidence="6">
    <name>prccge525c</name>
</geneLocation>
<organism evidence="5 6">
    <name type="scientific">Rhizobium jaguaris</name>
    <dbReference type="NCBI Taxonomy" id="1312183"/>
    <lineage>
        <taxon>Bacteria</taxon>
        <taxon>Pseudomonadati</taxon>
        <taxon>Pseudomonadota</taxon>
        <taxon>Alphaproteobacteria</taxon>
        <taxon>Hyphomicrobiales</taxon>
        <taxon>Rhizobiaceae</taxon>
        <taxon>Rhizobium/Agrobacterium group</taxon>
        <taxon>Rhizobium</taxon>
    </lineage>
</organism>
<dbReference type="GO" id="GO:0016787">
    <property type="term" value="F:hydrolase activity"/>
    <property type="evidence" value="ECO:0007669"/>
    <property type="project" value="UniProtKB-KW"/>
</dbReference>
<keyword evidence="2 5" id="KW-0808">Transferase</keyword>
<evidence type="ECO:0000313" key="6">
    <source>
        <dbReference type="Proteomes" id="UP000282195"/>
    </source>
</evidence>
<dbReference type="InterPro" id="IPR051792">
    <property type="entry name" value="GGT_bact"/>
</dbReference>
<dbReference type="AlphaFoldDB" id="A0A387G6N2"/>
<dbReference type="GO" id="GO:0016740">
    <property type="term" value="F:transferase activity"/>
    <property type="evidence" value="ECO:0007669"/>
    <property type="project" value="UniProtKB-KW"/>
</dbReference>
<evidence type="ECO:0000313" key="5">
    <source>
        <dbReference type="EMBL" id="AYG63166.1"/>
    </source>
</evidence>
<evidence type="ECO:0000256" key="3">
    <source>
        <dbReference type="ARBA" id="ARBA00022801"/>
    </source>
</evidence>
<sequence length="514" mass="53557">MNETWQIGKREVRSKHGMVACQNWLAAEAGAAVLSAGGNAVDAAVTTALVLSVVEPWLSGIGGGGFMVRAEGGSGAVDVLDFNVISPAALNPADYPLVPGRDGDWFDWPSVEGDRNLIGYGSICVPGAVAGFAEALSRYGTISWADALAPAIEQAHRGLQLDWYAALALAIDGANLAQFPAASDLFLHNGRAPRVPEGGRKAFLLMKAKARMLEKLAAAGPRDFYEGEIAELLVAGLAGGGSVLSREDFSGYAPRWLAPLTQDFRGLIVHAVPGLSGGPTLCAALAKLEASLPKDDPFGGAAALAFARAIRGASEYRLKHLGHAAGESCTSHISVVDGDGTMVALTNTLLSRFGSKVVVPETGFALNNGMMWFDPRPGQPNSIAPASRPLANMCPIVATRDGVPELALGAAGGRQIVPAVTQILTYVAAYGLSLQEALLSPRIDASGTTIRINRAAASDVAAAVASEFKVDIIEDTLYPVNFAVPSAVLRRDGVNIGMVHPKNPWAAVREANPR</sequence>
<name>A0A387G6N2_9HYPH</name>
<keyword evidence="4" id="KW-0865">Zymogen</keyword>
<keyword evidence="6" id="KW-1185">Reference proteome</keyword>
<dbReference type="KEGG" id="rjg:CCGE525_31235"/>
<dbReference type="Gene3D" id="3.60.20.40">
    <property type="match status" value="1"/>
</dbReference>
<dbReference type="Proteomes" id="UP000282195">
    <property type="component" value="Plasmid pRCCGE525c"/>
</dbReference>
<keyword evidence="3" id="KW-0378">Hydrolase</keyword>
<comment type="similarity">
    <text evidence="1">Belongs to the gamma-glutamyltransferase family.</text>
</comment>
<dbReference type="SUPFAM" id="SSF56235">
    <property type="entry name" value="N-terminal nucleophile aminohydrolases (Ntn hydrolases)"/>
    <property type="match status" value="1"/>
</dbReference>
<dbReference type="EMBL" id="CP032695">
    <property type="protein sequence ID" value="AYG63166.1"/>
    <property type="molecule type" value="Genomic_DNA"/>
</dbReference>
<reference evidence="5 6" key="1">
    <citation type="submission" date="2018-10" db="EMBL/GenBank/DDBJ databases">
        <title>Rhizobium etli, R. leguminosarum and a new Rhizobium genospecies from Phaseolus dumosus.</title>
        <authorList>
            <person name="Ramirez-Puebla S.T."/>
            <person name="Rogel-Hernandez M.A."/>
            <person name="Guerrero G."/>
            <person name="Ormeno-Orrillo E."/>
            <person name="Martinez-Romero J.C."/>
            <person name="Negrete-Yankelevich S."/>
            <person name="Martinez-Romero E."/>
        </authorList>
    </citation>
    <scope>NUCLEOTIDE SEQUENCE [LARGE SCALE GENOMIC DNA]</scope>
    <source>
        <strain evidence="5 6">CCGE525</strain>
        <plasmid evidence="6">prccge525c</plasmid>
    </source>
</reference>